<dbReference type="AlphaFoldDB" id="A0A182X9V9"/>
<feature type="chain" id="PRO_5008142610" description="Secreted protein" evidence="1">
    <location>
        <begin position="17"/>
        <end position="90"/>
    </location>
</feature>
<evidence type="ECO:0000256" key="1">
    <source>
        <dbReference type="SAM" id="SignalP"/>
    </source>
</evidence>
<dbReference type="EnsemblMetazoa" id="AQUA006598-RA">
    <property type="protein sequence ID" value="AQUA006598-PA"/>
    <property type="gene ID" value="AQUA006598"/>
</dbReference>
<organism evidence="2 3">
    <name type="scientific">Anopheles quadriannulatus</name>
    <name type="common">Mosquito</name>
    <dbReference type="NCBI Taxonomy" id="34691"/>
    <lineage>
        <taxon>Eukaryota</taxon>
        <taxon>Metazoa</taxon>
        <taxon>Ecdysozoa</taxon>
        <taxon>Arthropoda</taxon>
        <taxon>Hexapoda</taxon>
        <taxon>Insecta</taxon>
        <taxon>Pterygota</taxon>
        <taxon>Neoptera</taxon>
        <taxon>Endopterygota</taxon>
        <taxon>Diptera</taxon>
        <taxon>Nematocera</taxon>
        <taxon>Culicoidea</taxon>
        <taxon>Culicidae</taxon>
        <taxon>Anophelinae</taxon>
        <taxon>Anopheles</taxon>
    </lineage>
</organism>
<dbReference type="Proteomes" id="UP000076407">
    <property type="component" value="Unassembled WGS sequence"/>
</dbReference>
<keyword evidence="3" id="KW-1185">Reference proteome</keyword>
<name>A0A182X9V9_ANOQN</name>
<evidence type="ECO:0008006" key="4">
    <source>
        <dbReference type="Google" id="ProtNLM"/>
    </source>
</evidence>
<sequence length="90" mass="9765">TVVVAVVAAAAAVASSQQPHGQPRTAPHQCRVSLRVIVFFVCERARTVGQTASAVRTEPLVAFDYPGAKGFDGGGRNIRYRCRVQWLKKK</sequence>
<accession>A0A182X9V9</accession>
<proteinExistence type="predicted"/>
<feature type="signal peptide" evidence="1">
    <location>
        <begin position="1"/>
        <end position="16"/>
    </location>
</feature>
<reference evidence="2" key="1">
    <citation type="submission" date="2020-05" db="UniProtKB">
        <authorList>
            <consortium name="EnsemblMetazoa"/>
        </authorList>
    </citation>
    <scope>IDENTIFICATION</scope>
    <source>
        <strain evidence="2">SANGQUA</strain>
    </source>
</reference>
<protein>
    <recommendedName>
        <fullName evidence="4">Secreted protein</fullName>
    </recommendedName>
</protein>
<dbReference type="VEuPathDB" id="VectorBase:AQUA006598"/>
<evidence type="ECO:0000313" key="2">
    <source>
        <dbReference type="EnsemblMetazoa" id="AQUA006598-PA"/>
    </source>
</evidence>
<evidence type="ECO:0000313" key="3">
    <source>
        <dbReference type="Proteomes" id="UP000076407"/>
    </source>
</evidence>
<keyword evidence="1" id="KW-0732">Signal</keyword>